<dbReference type="EMBL" id="FLOB01000003">
    <property type="protein sequence ID" value="SBS30681.1"/>
    <property type="molecule type" value="Genomic_DNA"/>
</dbReference>
<organism evidence="5 6">
    <name type="scientific">Marinomonas spartinae</name>
    <dbReference type="NCBI Taxonomy" id="1792290"/>
    <lineage>
        <taxon>Bacteria</taxon>
        <taxon>Pseudomonadati</taxon>
        <taxon>Pseudomonadota</taxon>
        <taxon>Gammaproteobacteria</taxon>
        <taxon>Oceanospirillales</taxon>
        <taxon>Oceanospirillaceae</taxon>
        <taxon>Marinomonas</taxon>
    </lineage>
</organism>
<evidence type="ECO:0000256" key="4">
    <source>
        <dbReference type="ARBA" id="ARBA00023160"/>
    </source>
</evidence>
<keyword evidence="3" id="KW-0443">Lipid metabolism</keyword>
<dbReference type="PANTHER" id="PTHR38764:SF1">
    <property type="entry name" value="ACYL CARRIER PROTEIN PHOSPHODIESTERASE"/>
    <property type="match status" value="1"/>
</dbReference>
<keyword evidence="6" id="KW-1185">Reference proteome</keyword>
<dbReference type="EC" id="3.1.4.14" evidence="5"/>
<dbReference type="AlphaFoldDB" id="A0A1A8TCC2"/>
<dbReference type="Pfam" id="PF04336">
    <property type="entry name" value="ACP_PD"/>
    <property type="match status" value="1"/>
</dbReference>
<keyword evidence="4" id="KW-0276">Fatty acid metabolism</keyword>
<gene>
    <name evidence="5" type="primary">acpH</name>
    <name evidence="5" type="ORF">MSP8886_01890</name>
</gene>
<evidence type="ECO:0000256" key="3">
    <source>
        <dbReference type="ARBA" id="ARBA00023098"/>
    </source>
</evidence>
<dbReference type="Proteomes" id="UP000092544">
    <property type="component" value="Unassembled WGS sequence"/>
</dbReference>
<dbReference type="STRING" id="1792290.MSP8886_01890"/>
<proteinExistence type="predicted"/>
<reference evidence="5 6" key="1">
    <citation type="submission" date="2016-06" db="EMBL/GenBank/DDBJ databases">
        <authorList>
            <person name="Kjaerup R.B."/>
            <person name="Dalgaard T.S."/>
            <person name="Juul-Madsen H.R."/>
        </authorList>
    </citation>
    <scope>NUCLEOTIDE SEQUENCE [LARGE SCALE GENOMIC DNA]</scope>
    <source>
        <strain evidence="5 6">CECT 8886</strain>
    </source>
</reference>
<dbReference type="InterPro" id="IPR007431">
    <property type="entry name" value="ACP_PD"/>
</dbReference>
<keyword evidence="1" id="KW-0444">Lipid biosynthesis</keyword>
<evidence type="ECO:0000256" key="1">
    <source>
        <dbReference type="ARBA" id="ARBA00022516"/>
    </source>
</evidence>
<accession>A0A1A8TCC2</accession>
<keyword evidence="4" id="KW-0275">Fatty acid biosynthesis</keyword>
<evidence type="ECO:0000256" key="2">
    <source>
        <dbReference type="ARBA" id="ARBA00022801"/>
    </source>
</evidence>
<dbReference type="OrthoDB" id="8442777at2"/>
<dbReference type="GO" id="GO:0006633">
    <property type="term" value="P:fatty acid biosynthetic process"/>
    <property type="evidence" value="ECO:0007669"/>
    <property type="project" value="UniProtKB-KW"/>
</dbReference>
<keyword evidence="2 5" id="KW-0378">Hydrolase</keyword>
<dbReference type="GO" id="GO:0008770">
    <property type="term" value="F:[acyl-carrier-protein] phosphodiesterase activity"/>
    <property type="evidence" value="ECO:0007669"/>
    <property type="project" value="UniProtKB-EC"/>
</dbReference>
<dbReference type="RefSeq" id="WP_067015465.1">
    <property type="nucleotide sequence ID" value="NZ_FLOB01000003.1"/>
</dbReference>
<dbReference type="PANTHER" id="PTHR38764">
    <property type="entry name" value="ACYL CARRIER PROTEIN PHOSPHODIESTERASE"/>
    <property type="match status" value="1"/>
</dbReference>
<evidence type="ECO:0000313" key="6">
    <source>
        <dbReference type="Proteomes" id="UP000092544"/>
    </source>
</evidence>
<evidence type="ECO:0000313" key="5">
    <source>
        <dbReference type="EMBL" id="SBS30681.1"/>
    </source>
</evidence>
<protein>
    <submittedName>
        <fullName evidence="5">Acyl carrier protein phosphodiesterase</fullName>
        <ecNumber evidence="5">3.1.4.14</ecNumber>
    </submittedName>
</protein>
<name>A0A1A8TCC2_9GAMM</name>
<sequence>MNYFAHLHIAERTQTSFAGNLLGDFSVQVDTLPDDLLEGWRLHQKVDVMVDEHEQSILFRSTARAGRRRFAGIVQDIVMDYWLIRYWSQFSDMSLALFCQHAVTELVADAHRCPERLQKMIRSLEQRNWLADLGTQQGVENAIRSIMRRWRHGQHLQPFIEELPEVLAQGEAPFLYLYPDLLAFVDQQA</sequence>